<evidence type="ECO:0000313" key="2">
    <source>
        <dbReference type="Proteomes" id="UP000191987"/>
    </source>
</evidence>
<dbReference type="AlphaFoldDB" id="A0A1S7QTX5"/>
<protein>
    <recommendedName>
        <fullName evidence="3">Tail assembly chaperone</fullName>
    </recommendedName>
</protein>
<evidence type="ECO:0000313" key="1">
    <source>
        <dbReference type="EMBL" id="CUX41710.1"/>
    </source>
</evidence>
<dbReference type="RefSeq" id="WP_080819483.1">
    <property type="nucleotide sequence ID" value="NZ_LT009749.1"/>
</dbReference>
<dbReference type="Proteomes" id="UP000191987">
    <property type="component" value="Unassembled WGS sequence"/>
</dbReference>
<sequence>MAFKLSSELTFKWPVKVLEPDQGTPGKLIEREFTAHFAIINPAEAKEVDNQRVALFEQIKPDMSTKDLADVQALIDAHDFSSISQVLRGWHGIVDDDDKPIPFNSETLKMVYAHDRVKNALRRAYKEAISEDKARLGNSK</sequence>
<dbReference type="EMBL" id="FBWG01000028">
    <property type="protein sequence ID" value="CUX41710.1"/>
    <property type="molecule type" value="Genomic_DNA"/>
</dbReference>
<reference evidence="1 2" key="1">
    <citation type="submission" date="2016-01" db="EMBL/GenBank/DDBJ databases">
        <authorList>
            <person name="Oliw E.H."/>
        </authorList>
    </citation>
    <scope>NUCLEOTIDE SEQUENCE [LARGE SCALE GENOMIC DNA]</scope>
    <source>
        <strain evidence="1 2">Zutra 3-1</strain>
    </source>
</reference>
<proteinExistence type="predicted"/>
<organism evidence="1 2">
    <name type="scientific">Agrobacterium deltaense Zutra 3/1</name>
    <dbReference type="NCBI Taxonomy" id="1183427"/>
    <lineage>
        <taxon>Bacteria</taxon>
        <taxon>Pseudomonadati</taxon>
        <taxon>Pseudomonadota</taxon>
        <taxon>Alphaproteobacteria</taxon>
        <taxon>Hyphomicrobiales</taxon>
        <taxon>Rhizobiaceae</taxon>
        <taxon>Rhizobium/Agrobacterium group</taxon>
        <taxon>Agrobacterium</taxon>
    </lineage>
</organism>
<accession>A0A1S7QTX5</accession>
<gene>
    <name evidence="1" type="ORF">AGR7C_Lc100161</name>
</gene>
<name>A0A1S7QTX5_9HYPH</name>
<evidence type="ECO:0008006" key="3">
    <source>
        <dbReference type="Google" id="ProtNLM"/>
    </source>
</evidence>